<evidence type="ECO:0000259" key="2">
    <source>
        <dbReference type="Pfam" id="PF00582"/>
    </source>
</evidence>
<dbReference type="EMBL" id="JBHTOQ010000022">
    <property type="protein sequence ID" value="MFD1481930.1"/>
    <property type="molecule type" value="Genomic_DNA"/>
</dbReference>
<dbReference type="Proteomes" id="UP001597302">
    <property type="component" value="Unassembled WGS sequence"/>
</dbReference>
<organism evidence="3 4">
    <name type="scientific">Paracoccus nototheniae</name>
    <dbReference type="NCBI Taxonomy" id="2489002"/>
    <lineage>
        <taxon>Bacteria</taxon>
        <taxon>Pseudomonadati</taxon>
        <taxon>Pseudomonadota</taxon>
        <taxon>Alphaproteobacteria</taxon>
        <taxon>Rhodobacterales</taxon>
        <taxon>Paracoccaceae</taxon>
        <taxon>Paracoccus</taxon>
    </lineage>
</organism>
<protein>
    <submittedName>
        <fullName evidence="3">Universal stress protein</fullName>
    </submittedName>
</protein>
<name>A0ABW4E0J7_9RHOB</name>
<feature type="domain" description="UspA" evidence="2">
    <location>
        <begin position="157"/>
        <end position="278"/>
    </location>
</feature>
<dbReference type="RefSeq" id="WP_131573226.1">
    <property type="nucleotide sequence ID" value="NZ_CBCSAJ010000003.1"/>
</dbReference>
<dbReference type="Pfam" id="PF00582">
    <property type="entry name" value="Usp"/>
    <property type="match status" value="1"/>
</dbReference>
<dbReference type="PRINTS" id="PR01438">
    <property type="entry name" value="UNVRSLSTRESS"/>
</dbReference>
<sequence length="279" mass="29205">MAYKTLLTVLTDAAGAGPLLADAVALARRHDAHLDVLCLGFDLSTTGYYDPGGAMAIQVENIAAAQAEARDLGVLARRVLDREDIRFGIETEALPFGGIGAMVAARARFADLTVLPRPYGEGASDETVMVLEAALFAGHSPVLVVPPTGLPAVFGTRIVIGWNQTPEALTATRAALPFLQAAATVDITVIAPPRHSPDRSDPGGALAQMLSRHAVRAGVSVLACTLPQVSDVLQRHLHDSGADMLVMGAYGHSRLREAILGGATRTMLKLATVPVLMAH</sequence>
<dbReference type="CDD" id="cd00293">
    <property type="entry name" value="USP-like"/>
    <property type="match status" value="1"/>
</dbReference>
<accession>A0ABW4E0J7</accession>
<evidence type="ECO:0000313" key="4">
    <source>
        <dbReference type="Proteomes" id="UP001597302"/>
    </source>
</evidence>
<comment type="caution">
    <text evidence="3">The sequence shown here is derived from an EMBL/GenBank/DDBJ whole genome shotgun (WGS) entry which is preliminary data.</text>
</comment>
<dbReference type="InterPro" id="IPR006016">
    <property type="entry name" value="UspA"/>
</dbReference>
<comment type="similarity">
    <text evidence="1">Belongs to the universal stress protein A family.</text>
</comment>
<evidence type="ECO:0000313" key="3">
    <source>
        <dbReference type="EMBL" id="MFD1481930.1"/>
    </source>
</evidence>
<gene>
    <name evidence="3" type="ORF">ACFQ5P_11550</name>
</gene>
<dbReference type="SUPFAM" id="SSF52402">
    <property type="entry name" value="Adenine nucleotide alpha hydrolases-like"/>
    <property type="match status" value="1"/>
</dbReference>
<reference evidence="4" key="1">
    <citation type="journal article" date="2019" name="Int. J. Syst. Evol. Microbiol.">
        <title>The Global Catalogue of Microorganisms (GCM) 10K type strain sequencing project: providing services to taxonomists for standard genome sequencing and annotation.</title>
        <authorList>
            <consortium name="The Broad Institute Genomics Platform"/>
            <consortium name="The Broad Institute Genome Sequencing Center for Infectious Disease"/>
            <person name="Wu L."/>
            <person name="Ma J."/>
        </authorList>
    </citation>
    <scope>NUCLEOTIDE SEQUENCE [LARGE SCALE GENOMIC DNA]</scope>
    <source>
        <strain evidence="4">CCM 8875</strain>
    </source>
</reference>
<dbReference type="InterPro" id="IPR006015">
    <property type="entry name" value="Universal_stress_UspA"/>
</dbReference>
<evidence type="ECO:0000256" key="1">
    <source>
        <dbReference type="ARBA" id="ARBA00008791"/>
    </source>
</evidence>
<dbReference type="Gene3D" id="3.40.50.12370">
    <property type="match status" value="1"/>
</dbReference>
<proteinExistence type="inferred from homology"/>
<keyword evidence="4" id="KW-1185">Reference proteome</keyword>